<sequence>MPPQITTSPLSRPDGSATYTDALSTVLAAVNGPLEVSRRDELPSEATLEIHVRPAAGVGGPRERWLEAVLHAVLRSVVLVHLHPRALVQVSLQVVREPAGGGVGLGKGRGEVAVLPALVNAAVLALVGGGVGLEGMLSAVLVAVGGKGELVVAPGVEVLEGCESLHAVACAAGGGLVMDESTGRFDLGVWGEVVERAREACLAAFASKGEDEAMANGDVEAEPWMRQVLEEKVRDANAWREST</sequence>
<keyword evidence="4" id="KW-0271">Exosome</keyword>
<dbReference type="Proteomes" id="UP000803884">
    <property type="component" value="Unassembled WGS sequence"/>
</dbReference>
<dbReference type="EMBL" id="JAAQHG020000005">
    <property type="protein sequence ID" value="KAL1589196.1"/>
    <property type="molecule type" value="Genomic_DNA"/>
</dbReference>
<evidence type="ECO:0000259" key="6">
    <source>
        <dbReference type="Pfam" id="PF01138"/>
    </source>
</evidence>
<keyword evidence="5" id="KW-0539">Nucleus</keyword>
<comment type="similarity">
    <text evidence="2">Belongs to the RNase PH family.</text>
</comment>
<accession>A0AB34KZ44</accession>
<dbReference type="InterPro" id="IPR036345">
    <property type="entry name" value="ExoRNase_PH_dom2_sf"/>
</dbReference>
<dbReference type="InterPro" id="IPR001247">
    <property type="entry name" value="ExoRNase_PH_dom1"/>
</dbReference>
<evidence type="ECO:0000256" key="4">
    <source>
        <dbReference type="ARBA" id="ARBA00022835"/>
    </source>
</evidence>
<dbReference type="PANTHER" id="PTHR11953">
    <property type="entry name" value="EXOSOME COMPLEX COMPONENT"/>
    <property type="match status" value="1"/>
</dbReference>
<comment type="caution">
    <text evidence="7">The sequence shown here is derived from an EMBL/GenBank/DDBJ whole genome shotgun (WGS) entry which is preliminary data.</text>
</comment>
<evidence type="ECO:0000313" key="7">
    <source>
        <dbReference type="EMBL" id="KAL1589196.1"/>
    </source>
</evidence>
<keyword evidence="3" id="KW-0698">rRNA processing</keyword>
<protein>
    <recommendedName>
        <fullName evidence="6">Exoribonuclease phosphorolytic domain-containing protein</fullName>
    </recommendedName>
</protein>
<dbReference type="GO" id="GO:0003723">
    <property type="term" value="F:RNA binding"/>
    <property type="evidence" value="ECO:0007669"/>
    <property type="project" value="TreeGrafter"/>
</dbReference>
<gene>
    <name evidence="7" type="ORF">WHR41_02019</name>
</gene>
<dbReference type="GO" id="GO:0016075">
    <property type="term" value="P:rRNA catabolic process"/>
    <property type="evidence" value="ECO:0007669"/>
    <property type="project" value="TreeGrafter"/>
</dbReference>
<evidence type="ECO:0000256" key="3">
    <source>
        <dbReference type="ARBA" id="ARBA00022552"/>
    </source>
</evidence>
<dbReference type="GO" id="GO:0034475">
    <property type="term" value="P:U4 snRNA 3'-end processing"/>
    <property type="evidence" value="ECO:0007669"/>
    <property type="project" value="TreeGrafter"/>
</dbReference>
<dbReference type="InterPro" id="IPR020568">
    <property type="entry name" value="Ribosomal_Su5_D2-typ_SF"/>
</dbReference>
<feature type="domain" description="Exoribonuclease phosphorolytic" evidence="6">
    <location>
        <begin position="4"/>
        <end position="127"/>
    </location>
</feature>
<dbReference type="Gene3D" id="3.30.230.70">
    <property type="entry name" value="GHMP Kinase, N-terminal domain"/>
    <property type="match status" value="1"/>
</dbReference>
<dbReference type="GO" id="GO:0071028">
    <property type="term" value="P:nuclear mRNA surveillance"/>
    <property type="evidence" value="ECO:0007669"/>
    <property type="project" value="TreeGrafter"/>
</dbReference>
<keyword evidence="8" id="KW-1185">Reference proteome</keyword>
<reference evidence="7 8" key="1">
    <citation type="journal article" date="2020" name="Microbiol. Resour. Announc.">
        <title>Draft Genome Sequence of a Cladosporium Species Isolated from the Mesophotic Ascidian Didemnum maculosum.</title>
        <authorList>
            <person name="Gioti A."/>
            <person name="Siaperas R."/>
            <person name="Nikolaivits E."/>
            <person name="Le Goff G."/>
            <person name="Ouazzani J."/>
            <person name="Kotoulas G."/>
            <person name="Topakas E."/>
        </authorList>
    </citation>
    <scope>NUCLEOTIDE SEQUENCE [LARGE SCALE GENOMIC DNA]</scope>
    <source>
        <strain evidence="7 8">TM138-S3</strain>
    </source>
</reference>
<dbReference type="GeneID" id="96003463"/>
<dbReference type="InterPro" id="IPR050080">
    <property type="entry name" value="RNase_PH"/>
</dbReference>
<evidence type="ECO:0000256" key="5">
    <source>
        <dbReference type="ARBA" id="ARBA00023242"/>
    </source>
</evidence>
<comment type="subcellular location">
    <subcellularLocation>
        <location evidence="1">Nucleus</location>
    </subcellularLocation>
</comment>
<dbReference type="AlphaFoldDB" id="A0AB34KZ44"/>
<evidence type="ECO:0000256" key="1">
    <source>
        <dbReference type="ARBA" id="ARBA00004123"/>
    </source>
</evidence>
<dbReference type="GO" id="GO:0000176">
    <property type="term" value="C:nuclear exosome (RNase complex)"/>
    <property type="evidence" value="ECO:0007669"/>
    <property type="project" value="UniProtKB-ARBA"/>
</dbReference>
<proteinExistence type="inferred from homology"/>
<dbReference type="RefSeq" id="XP_069232301.1">
    <property type="nucleotide sequence ID" value="XM_069370625.1"/>
</dbReference>
<dbReference type="GO" id="GO:0006364">
    <property type="term" value="P:rRNA processing"/>
    <property type="evidence" value="ECO:0007669"/>
    <property type="project" value="UniProtKB-KW"/>
</dbReference>
<dbReference type="PANTHER" id="PTHR11953:SF1">
    <property type="entry name" value="EXOSOME COMPLEX COMPONENT RRP46"/>
    <property type="match status" value="1"/>
</dbReference>
<dbReference type="GO" id="GO:0071051">
    <property type="term" value="P:poly(A)-dependent snoRNA 3'-end processing"/>
    <property type="evidence" value="ECO:0007669"/>
    <property type="project" value="TreeGrafter"/>
</dbReference>
<evidence type="ECO:0000256" key="2">
    <source>
        <dbReference type="ARBA" id="ARBA00006678"/>
    </source>
</evidence>
<name>A0AB34KZ44_9PEZI</name>
<dbReference type="InterPro" id="IPR027408">
    <property type="entry name" value="PNPase/RNase_PH_dom_sf"/>
</dbReference>
<dbReference type="SUPFAM" id="SSF55666">
    <property type="entry name" value="Ribonuclease PH domain 2-like"/>
    <property type="match status" value="1"/>
</dbReference>
<evidence type="ECO:0000313" key="8">
    <source>
        <dbReference type="Proteomes" id="UP000803884"/>
    </source>
</evidence>
<dbReference type="Pfam" id="PF01138">
    <property type="entry name" value="RNase_PH"/>
    <property type="match status" value="1"/>
</dbReference>
<dbReference type="GO" id="GO:0000177">
    <property type="term" value="C:cytoplasmic exosome (RNase complex)"/>
    <property type="evidence" value="ECO:0007669"/>
    <property type="project" value="TreeGrafter"/>
</dbReference>
<dbReference type="SUPFAM" id="SSF54211">
    <property type="entry name" value="Ribosomal protein S5 domain 2-like"/>
    <property type="match status" value="1"/>
</dbReference>
<organism evidence="7 8">
    <name type="scientific">Cladosporium halotolerans</name>
    <dbReference type="NCBI Taxonomy" id="1052096"/>
    <lineage>
        <taxon>Eukaryota</taxon>
        <taxon>Fungi</taxon>
        <taxon>Dikarya</taxon>
        <taxon>Ascomycota</taxon>
        <taxon>Pezizomycotina</taxon>
        <taxon>Dothideomycetes</taxon>
        <taxon>Dothideomycetidae</taxon>
        <taxon>Cladosporiales</taxon>
        <taxon>Cladosporiaceae</taxon>
        <taxon>Cladosporium</taxon>
    </lineage>
</organism>
<dbReference type="GO" id="GO:0005730">
    <property type="term" value="C:nucleolus"/>
    <property type="evidence" value="ECO:0007669"/>
    <property type="project" value="TreeGrafter"/>
</dbReference>